<comment type="caution">
    <text evidence="2">The sequence shown here is derived from an EMBL/GenBank/DDBJ whole genome shotgun (WGS) entry which is preliminary data.</text>
</comment>
<gene>
    <name evidence="2" type="ORF">VNI00_013310</name>
</gene>
<proteinExistence type="predicted"/>
<name>A0AAW0C3C5_9AGAR</name>
<keyword evidence="1" id="KW-0472">Membrane</keyword>
<feature type="transmembrane region" description="Helical" evidence="1">
    <location>
        <begin position="33"/>
        <end position="57"/>
    </location>
</feature>
<reference evidence="2 3" key="1">
    <citation type="submission" date="2024-01" db="EMBL/GenBank/DDBJ databases">
        <title>A draft genome for a cacao thread blight-causing isolate of Paramarasmius palmivorus.</title>
        <authorList>
            <person name="Baruah I.K."/>
            <person name="Bukari Y."/>
            <person name="Amoako-Attah I."/>
            <person name="Meinhardt L.W."/>
            <person name="Bailey B.A."/>
            <person name="Cohen S.P."/>
        </authorList>
    </citation>
    <scope>NUCLEOTIDE SEQUENCE [LARGE SCALE GENOMIC DNA]</scope>
    <source>
        <strain evidence="2 3">GH-12</strain>
    </source>
</reference>
<evidence type="ECO:0000256" key="1">
    <source>
        <dbReference type="SAM" id="Phobius"/>
    </source>
</evidence>
<evidence type="ECO:0000313" key="2">
    <source>
        <dbReference type="EMBL" id="KAK7032136.1"/>
    </source>
</evidence>
<keyword evidence="1" id="KW-0812">Transmembrane</keyword>
<organism evidence="2 3">
    <name type="scientific">Paramarasmius palmivorus</name>
    <dbReference type="NCBI Taxonomy" id="297713"/>
    <lineage>
        <taxon>Eukaryota</taxon>
        <taxon>Fungi</taxon>
        <taxon>Dikarya</taxon>
        <taxon>Basidiomycota</taxon>
        <taxon>Agaricomycotina</taxon>
        <taxon>Agaricomycetes</taxon>
        <taxon>Agaricomycetidae</taxon>
        <taxon>Agaricales</taxon>
        <taxon>Marasmiineae</taxon>
        <taxon>Marasmiaceae</taxon>
        <taxon>Paramarasmius</taxon>
    </lineage>
</organism>
<dbReference type="EMBL" id="JAYKXP010000067">
    <property type="protein sequence ID" value="KAK7032136.1"/>
    <property type="molecule type" value="Genomic_DNA"/>
</dbReference>
<keyword evidence="1" id="KW-1133">Transmembrane helix</keyword>
<dbReference type="AlphaFoldDB" id="A0AAW0C3C5"/>
<protein>
    <submittedName>
        <fullName evidence="2">Uncharacterized protein</fullName>
    </submittedName>
</protein>
<keyword evidence="3" id="KW-1185">Reference proteome</keyword>
<accession>A0AAW0C3C5</accession>
<dbReference type="Proteomes" id="UP001383192">
    <property type="component" value="Unassembled WGS sequence"/>
</dbReference>
<evidence type="ECO:0000313" key="3">
    <source>
        <dbReference type="Proteomes" id="UP001383192"/>
    </source>
</evidence>
<sequence length="165" mass="18833">MTPVFTSHSIRTTSSFPSNAVAESALTSTGLSASVVVILFVFTALYFLIPLFFNWLYPYQSIDTLQEMVKATEVLIKENNCVRSGQNALRSTADGYKMRLRAFHALVNNLQIKSRDEPNRLNVVSYTRFWYTLRKEVSECWLGLRKLEGEIKQTIERVAERGTLV</sequence>